<accession>A0AAJ6NX23</accession>
<proteinExistence type="predicted"/>
<keyword evidence="2" id="KW-1185">Reference proteome</keyword>
<dbReference type="RefSeq" id="WP_281485436.1">
    <property type="nucleotide sequence ID" value="NZ_CP124543.1"/>
</dbReference>
<evidence type="ECO:0000313" key="2">
    <source>
        <dbReference type="Proteomes" id="UP001223520"/>
    </source>
</evidence>
<sequence length="193" mass="21464">MSRQNPYPSLAGKLLITTSADPFTRGLDYLYGARSLALDPEMVDVVYDLDKRIPICNWIANHIDAVNAELNACLQACHDCFHPWQQRTVQIFAAPLAQSFGIDGLCNLKTNPITILIDVGRVIPEDWLALVIHEYAHAHAGFPGHHQEFAKSLSHLCLGLAIAPPSYQPSMEASLRSYPYCHPTQDPLAFWQG</sequence>
<evidence type="ECO:0000313" key="1">
    <source>
        <dbReference type="EMBL" id="WGV28207.1"/>
    </source>
</evidence>
<dbReference type="Proteomes" id="UP001223520">
    <property type="component" value="Chromosome"/>
</dbReference>
<reference evidence="1 2" key="1">
    <citation type="journal article" date="2023" name="Limnol Oceanogr Lett">
        <title>Environmental adaptations by the intertidal Antarctic cyanobacterium Halotia branconii CENA392 as revealed using long-read genome sequencing.</title>
        <authorList>
            <person name="Dextro R.B."/>
            <person name="Delbaje E."/>
            <person name="Freitas P.N.N."/>
            <person name="Geraldes V."/>
            <person name="Pinto E."/>
            <person name="Long P.F."/>
            <person name="Fiore M.F."/>
        </authorList>
    </citation>
    <scope>NUCLEOTIDE SEQUENCE [LARGE SCALE GENOMIC DNA]</scope>
    <source>
        <strain evidence="1 2">CENA392</strain>
    </source>
</reference>
<dbReference type="EMBL" id="CP124543">
    <property type="protein sequence ID" value="WGV28207.1"/>
    <property type="molecule type" value="Genomic_DNA"/>
</dbReference>
<protein>
    <submittedName>
        <fullName evidence="1">Uncharacterized protein</fullName>
    </submittedName>
</protein>
<dbReference type="AlphaFoldDB" id="A0AAJ6NX23"/>
<gene>
    <name evidence="1" type="ORF">QI031_12365</name>
</gene>
<organism evidence="1 2">
    <name type="scientific">Halotia branconii CENA392</name>
    <dbReference type="NCBI Taxonomy" id="1539056"/>
    <lineage>
        <taxon>Bacteria</taxon>
        <taxon>Bacillati</taxon>
        <taxon>Cyanobacteriota</taxon>
        <taxon>Cyanophyceae</taxon>
        <taxon>Nostocales</taxon>
        <taxon>Nodulariaceae</taxon>
        <taxon>Halotia</taxon>
    </lineage>
</organism>
<dbReference type="KEGG" id="hbq:QI031_12365"/>
<name>A0AAJ6NX23_9CYAN</name>